<keyword evidence="2" id="KW-0472">Membrane</keyword>
<dbReference type="EMBL" id="JBHTIW010000002">
    <property type="protein sequence ID" value="MFD0918917.1"/>
    <property type="molecule type" value="Genomic_DNA"/>
</dbReference>
<dbReference type="RefSeq" id="WP_263250730.1">
    <property type="nucleotide sequence ID" value="NZ_BAABLT010000033.1"/>
</dbReference>
<feature type="transmembrane region" description="Helical" evidence="2">
    <location>
        <begin position="31"/>
        <end position="52"/>
    </location>
</feature>
<name>A0ABW3FK99_9PSEU</name>
<sequence length="186" mass="19545">MDQPPRHGPYRQQWGPRPHGRPRRPGRVIGSAVYLGALAIGLVIAVGAYFMFSTGTPEAGRCVDVVDAETASPSWELAACGSPESDFTIAEVIAGSARCPDVYATLSQRSGTRLCLVPDVAAGDCLNIPLGVGVETKVPCSDSDAAAQVTTVAHDARGEADCAPDSEQYTVYPEPATTICTRRPSQ</sequence>
<protein>
    <submittedName>
        <fullName evidence="3">Uncharacterized protein</fullName>
    </submittedName>
</protein>
<dbReference type="Proteomes" id="UP001597018">
    <property type="component" value="Unassembled WGS sequence"/>
</dbReference>
<comment type="caution">
    <text evidence="3">The sequence shown here is derived from an EMBL/GenBank/DDBJ whole genome shotgun (WGS) entry which is preliminary data.</text>
</comment>
<evidence type="ECO:0000313" key="4">
    <source>
        <dbReference type="Proteomes" id="UP001597018"/>
    </source>
</evidence>
<evidence type="ECO:0000313" key="3">
    <source>
        <dbReference type="EMBL" id="MFD0918917.1"/>
    </source>
</evidence>
<evidence type="ECO:0000256" key="1">
    <source>
        <dbReference type="SAM" id="MobiDB-lite"/>
    </source>
</evidence>
<accession>A0ABW3FK99</accession>
<proteinExistence type="predicted"/>
<feature type="region of interest" description="Disordered" evidence="1">
    <location>
        <begin position="1"/>
        <end position="23"/>
    </location>
</feature>
<evidence type="ECO:0000256" key="2">
    <source>
        <dbReference type="SAM" id="Phobius"/>
    </source>
</evidence>
<keyword evidence="2" id="KW-1133">Transmembrane helix</keyword>
<gene>
    <name evidence="3" type="ORF">ACFQ16_04095</name>
</gene>
<keyword evidence="2" id="KW-0812">Transmembrane</keyword>
<keyword evidence="4" id="KW-1185">Reference proteome</keyword>
<reference evidence="4" key="1">
    <citation type="journal article" date="2019" name="Int. J. Syst. Evol. Microbiol.">
        <title>The Global Catalogue of Microorganisms (GCM) 10K type strain sequencing project: providing services to taxonomists for standard genome sequencing and annotation.</title>
        <authorList>
            <consortium name="The Broad Institute Genomics Platform"/>
            <consortium name="The Broad Institute Genome Sequencing Center for Infectious Disease"/>
            <person name="Wu L."/>
            <person name="Ma J."/>
        </authorList>
    </citation>
    <scope>NUCLEOTIDE SEQUENCE [LARGE SCALE GENOMIC DNA]</scope>
    <source>
        <strain evidence="4">CCUG 56401</strain>
    </source>
</reference>
<organism evidence="3 4">
    <name type="scientific">Saccharopolyspora rosea</name>
    <dbReference type="NCBI Taxonomy" id="524884"/>
    <lineage>
        <taxon>Bacteria</taxon>
        <taxon>Bacillati</taxon>
        <taxon>Actinomycetota</taxon>
        <taxon>Actinomycetes</taxon>
        <taxon>Pseudonocardiales</taxon>
        <taxon>Pseudonocardiaceae</taxon>
        <taxon>Saccharopolyspora</taxon>
    </lineage>
</organism>